<dbReference type="OrthoDB" id="45670at2759"/>
<feature type="transmembrane region" description="Helical" evidence="1">
    <location>
        <begin position="439"/>
        <end position="462"/>
    </location>
</feature>
<feature type="transmembrane region" description="Helical" evidence="1">
    <location>
        <begin position="376"/>
        <end position="394"/>
    </location>
</feature>
<reference evidence="5" key="1">
    <citation type="submission" date="2025-08" db="UniProtKB">
        <authorList>
            <consortium name="RefSeq"/>
        </authorList>
    </citation>
    <scope>IDENTIFICATION</scope>
</reference>
<gene>
    <name evidence="5" type="primary">LOC113497574</name>
</gene>
<keyword evidence="2" id="KW-0732">Signal</keyword>
<feature type="chain" id="PRO_5028992280" evidence="2">
    <location>
        <begin position="20"/>
        <end position="528"/>
    </location>
</feature>
<dbReference type="RefSeq" id="XP_026732964.1">
    <property type="nucleotide sequence ID" value="XM_026877163.1"/>
</dbReference>
<keyword evidence="1" id="KW-0472">Membrane</keyword>
<keyword evidence="1" id="KW-1133">Transmembrane helix</keyword>
<feature type="transmembrane region" description="Helical" evidence="1">
    <location>
        <begin position="335"/>
        <end position="356"/>
    </location>
</feature>
<feature type="transmembrane region" description="Helical" evidence="1">
    <location>
        <begin position="227"/>
        <end position="247"/>
    </location>
</feature>
<sequence length="528" mass="61194">MCIKTATILLCSYFVFVSSTHIKGEFSTDEFFKFLVKFGFQKTDIHFQKETYGYIFGNITSNVKFKYPITFAVLDRGHFLHYYKNRDILDKELACQVMFQNLNGTAYHPKCNAYGQDLFRRIPCPKGELCIDEDTPWNVIKKNQFTYVIQNSGQPRFWYVSMVSCYLDEVSCTWHHYPGEPAKNKTMEIMPQIIKYDFWLVNGSPNLSFYNTLLYQFSFDRQNTLELYLVFWLCYIVLLPVQIYAVRDVHSKTFAKSIETQKHPVTKLFTFSLVLEFIALCFNVLHTVKFAVDGVGFAGLAAAGDVLDIMSRTLFMLLLLLLAKGWAVTRLELTYKPLVFGVWLGYGIVHILLYVWNTTEVDIIEEIDEYQTWPGWLILALRVVIMTWFVLELRNTMMYEHNMPKLNFLLHFGASSLVWFVYLPIIALIALQISPLWRFKFLLGITYSADCLAFCVMAHLLWPTRSEQYLLLAPSDYTAGIEELDEFNESPHVVHSDTVALTTAESINADEEDVIFTRAMHKNGAVFS</sequence>
<feature type="transmembrane region" description="Helical" evidence="1">
    <location>
        <begin position="268"/>
        <end position="285"/>
    </location>
</feature>
<evidence type="ECO:0000259" key="3">
    <source>
        <dbReference type="Pfam" id="PF10192"/>
    </source>
</evidence>
<evidence type="ECO:0000256" key="2">
    <source>
        <dbReference type="SAM" id="SignalP"/>
    </source>
</evidence>
<evidence type="ECO:0000313" key="4">
    <source>
        <dbReference type="Proteomes" id="UP000322000"/>
    </source>
</evidence>
<proteinExistence type="predicted"/>
<dbReference type="PANTHER" id="PTHR23252">
    <property type="entry name" value="INTIMAL THICKNESS RECEPTOR-RELATED"/>
    <property type="match status" value="1"/>
</dbReference>
<name>A0A7E5VXA6_TRINI</name>
<evidence type="ECO:0000256" key="1">
    <source>
        <dbReference type="SAM" id="Phobius"/>
    </source>
</evidence>
<feature type="transmembrane region" description="Helical" evidence="1">
    <location>
        <begin position="406"/>
        <end position="433"/>
    </location>
</feature>
<protein>
    <submittedName>
        <fullName evidence="5">Integral membrane protein GPR180-like isoform X1</fullName>
    </submittedName>
</protein>
<keyword evidence="1" id="KW-0812">Transmembrane</keyword>
<feature type="signal peptide" evidence="2">
    <location>
        <begin position="1"/>
        <end position="19"/>
    </location>
</feature>
<dbReference type="Proteomes" id="UP000322000">
    <property type="component" value="Chromosome 9"/>
</dbReference>
<dbReference type="Pfam" id="PF10192">
    <property type="entry name" value="GPR180-TMEM145_TM"/>
    <property type="match status" value="1"/>
</dbReference>
<dbReference type="FunCoup" id="A0A7E5VXA6">
    <property type="interactions" value="198"/>
</dbReference>
<dbReference type="GO" id="GO:0007186">
    <property type="term" value="P:G protein-coupled receptor signaling pathway"/>
    <property type="evidence" value="ECO:0007669"/>
    <property type="project" value="InterPro"/>
</dbReference>
<organism evidence="4 5">
    <name type="scientific">Trichoplusia ni</name>
    <name type="common">Cabbage looper</name>
    <dbReference type="NCBI Taxonomy" id="7111"/>
    <lineage>
        <taxon>Eukaryota</taxon>
        <taxon>Metazoa</taxon>
        <taxon>Ecdysozoa</taxon>
        <taxon>Arthropoda</taxon>
        <taxon>Hexapoda</taxon>
        <taxon>Insecta</taxon>
        <taxon>Pterygota</taxon>
        <taxon>Neoptera</taxon>
        <taxon>Endopterygota</taxon>
        <taxon>Lepidoptera</taxon>
        <taxon>Glossata</taxon>
        <taxon>Ditrysia</taxon>
        <taxon>Noctuoidea</taxon>
        <taxon>Noctuidae</taxon>
        <taxon>Plusiinae</taxon>
        <taxon>Trichoplusia</taxon>
    </lineage>
</organism>
<dbReference type="InParanoid" id="A0A7E5VXA6"/>
<dbReference type="GO" id="GO:0019236">
    <property type="term" value="P:response to pheromone"/>
    <property type="evidence" value="ECO:0007669"/>
    <property type="project" value="InterPro"/>
</dbReference>
<feature type="domain" description="GPR180/TMEM145 transmembrane" evidence="3">
    <location>
        <begin position="232"/>
        <end position="457"/>
    </location>
</feature>
<feature type="transmembrane region" description="Helical" evidence="1">
    <location>
        <begin position="297"/>
        <end position="323"/>
    </location>
</feature>
<dbReference type="InterPro" id="IPR047831">
    <property type="entry name" value="GPR180/TMEM145"/>
</dbReference>
<dbReference type="GeneID" id="113497574"/>
<dbReference type="AlphaFoldDB" id="A0A7E5VXA6"/>
<dbReference type="PANTHER" id="PTHR23252:SF43">
    <property type="entry name" value="INTIMAL THICKNESS RELATED RECEPTOR IRP DOMAIN-CONTAINING PROTEIN"/>
    <property type="match status" value="1"/>
</dbReference>
<accession>A0A7E5VXA6</accession>
<dbReference type="KEGG" id="tnl:113497574"/>
<dbReference type="InterPro" id="IPR019336">
    <property type="entry name" value="GPR180/TMEM145_TM"/>
</dbReference>
<keyword evidence="4" id="KW-1185">Reference proteome</keyword>
<evidence type="ECO:0000313" key="5">
    <source>
        <dbReference type="RefSeq" id="XP_026732964.1"/>
    </source>
</evidence>